<comment type="similarity">
    <text evidence="4">Belongs to the IspD/TarI cytidylyltransferase family. IspD subfamily.</text>
</comment>
<evidence type="ECO:0000256" key="3">
    <source>
        <dbReference type="ARBA" id="ARBA00023229"/>
    </source>
</evidence>
<evidence type="ECO:0000256" key="1">
    <source>
        <dbReference type="ARBA" id="ARBA00022679"/>
    </source>
</evidence>
<dbReference type="NCBIfam" id="TIGR00453">
    <property type="entry name" value="ispD"/>
    <property type="match status" value="1"/>
</dbReference>
<keyword evidence="3 4" id="KW-0414">Isoprene biosynthesis</keyword>
<keyword evidence="2 4" id="KW-0548">Nucleotidyltransferase</keyword>
<reference evidence="5" key="2">
    <citation type="journal article" date="2021" name="PeerJ">
        <title>Extensive microbial diversity within the chicken gut microbiome revealed by metagenomics and culture.</title>
        <authorList>
            <person name="Gilroy R."/>
            <person name="Ravi A."/>
            <person name="Getino M."/>
            <person name="Pursley I."/>
            <person name="Horton D.L."/>
            <person name="Alikhan N.F."/>
            <person name="Baker D."/>
            <person name="Gharbi K."/>
            <person name="Hall N."/>
            <person name="Watson M."/>
            <person name="Adriaenssens E.M."/>
            <person name="Foster-Nyarko E."/>
            <person name="Jarju S."/>
            <person name="Secka A."/>
            <person name="Antonio M."/>
            <person name="Oren A."/>
            <person name="Chaudhuri R.R."/>
            <person name="La Ragione R."/>
            <person name="Hildebrand F."/>
            <person name="Pallen M.J."/>
        </authorList>
    </citation>
    <scope>NUCLEOTIDE SEQUENCE</scope>
    <source>
        <strain evidence="5">ChiHecec3B27-6122</strain>
    </source>
</reference>
<protein>
    <recommendedName>
        <fullName evidence="4">2-C-methyl-D-erythritol 4-phosphate cytidylyltransferase</fullName>
        <ecNumber evidence="4">2.7.7.60</ecNumber>
    </recommendedName>
    <alternativeName>
        <fullName evidence="4">4-diphosphocytidyl-2C-methyl-D-erythritol synthase</fullName>
    </alternativeName>
    <alternativeName>
        <fullName evidence="4">MEP cytidylyltransferase</fullName>
        <shortName evidence="4">MCT</shortName>
    </alternativeName>
</protein>
<feature type="site" description="Positions MEP for the nucleophilic attack" evidence="4">
    <location>
        <position position="218"/>
    </location>
</feature>
<comment type="caution">
    <text evidence="5">The sequence shown here is derived from an EMBL/GenBank/DDBJ whole genome shotgun (WGS) entry which is preliminary data.</text>
</comment>
<dbReference type="InterPro" id="IPR050088">
    <property type="entry name" value="IspD/TarI_cytidylyltransf_bact"/>
</dbReference>
<keyword evidence="1 4" id="KW-0808">Transferase</keyword>
<dbReference type="CDD" id="cd02516">
    <property type="entry name" value="CDP-ME_synthetase"/>
    <property type="match status" value="1"/>
</dbReference>
<dbReference type="InterPro" id="IPR034683">
    <property type="entry name" value="IspD/TarI"/>
</dbReference>
<dbReference type="SUPFAM" id="SSF53448">
    <property type="entry name" value="Nucleotide-diphospho-sugar transferases"/>
    <property type="match status" value="1"/>
</dbReference>
<feature type="site" description="Transition state stabilizer" evidence="4">
    <location>
        <position position="31"/>
    </location>
</feature>
<comment type="function">
    <text evidence="4">Catalyzes the formation of 4-diphosphocytidyl-2-C-methyl-D-erythritol from CTP and 2-C-methyl-D-erythritol 4-phosphate (MEP).</text>
</comment>
<comment type="pathway">
    <text evidence="4">Isoprenoid biosynthesis; isopentenyl diphosphate biosynthesis via DXP pathway; isopentenyl diphosphate from 1-deoxy-D-xylulose 5-phosphate: step 2/6.</text>
</comment>
<dbReference type="HAMAP" id="MF_00108">
    <property type="entry name" value="IspD"/>
    <property type="match status" value="1"/>
</dbReference>
<dbReference type="Proteomes" id="UP000886876">
    <property type="component" value="Unassembled WGS sequence"/>
</dbReference>
<dbReference type="InterPro" id="IPR001228">
    <property type="entry name" value="IspD"/>
</dbReference>
<dbReference type="AlphaFoldDB" id="A0A9D1K8I7"/>
<dbReference type="Gene3D" id="3.90.550.10">
    <property type="entry name" value="Spore Coat Polysaccharide Biosynthesis Protein SpsA, Chain A"/>
    <property type="match status" value="1"/>
</dbReference>
<dbReference type="InterPro" id="IPR029044">
    <property type="entry name" value="Nucleotide-diphossugar_trans"/>
</dbReference>
<comment type="catalytic activity">
    <reaction evidence="4">
        <text>2-C-methyl-D-erythritol 4-phosphate + CTP + H(+) = 4-CDP-2-C-methyl-D-erythritol + diphosphate</text>
        <dbReference type="Rhea" id="RHEA:13429"/>
        <dbReference type="ChEBI" id="CHEBI:15378"/>
        <dbReference type="ChEBI" id="CHEBI:33019"/>
        <dbReference type="ChEBI" id="CHEBI:37563"/>
        <dbReference type="ChEBI" id="CHEBI:57823"/>
        <dbReference type="ChEBI" id="CHEBI:58262"/>
        <dbReference type="EC" id="2.7.7.60"/>
    </reaction>
</comment>
<dbReference type="PANTHER" id="PTHR32125:SF4">
    <property type="entry name" value="2-C-METHYL-D-ERYTHRITOL 4-PHOSPHATE CYTIDYLYLTRANSFERASE, CHLOROPLASTIC"/>
    <property type="match status" value="1"/>
</dbReference>
<dbReference type="PANTHER" id="PTHR32125">
    <property type="entry name" value="2-C-METHYL-D-ERYTHRITOL 4-PHOSPHATE CYTIDYLYLTRANSFERASE, CHLOROPLASTIC"/>
    <property type="match status" value="1"/>
</dbReference>
<evidence type="ECO:0000256" key="4">
    <source>
        <dbReference type="HAMAP-Rule" id="MF_00108"/>
    </source>
</evidence>
<gene>
    <name evidence="4 5" type="primary">ispD</name>
    <name evidence="5" type="ORF">IAD42_05460</name>
</gene>
<dbReference type="EMBL" id="DVJS01000135">
    <property type="protein sequence ID" value="HIS97404.1"/>
    <property type="molecule type" value="Genomic_DNA"/>
</dbReference>
<evidence type="ECO:0000313" key="5">
    <source>
        <dbReference type="EMBL" id="HIS97404.1"/>
    </source>
</evidence>
<dbReference type="FunFam" id="3.90.550.10:FF:000003">
    <property type="entry name" value="2-C-methyl-D-erythritol 4-phosphate cytidylyltransferase"/>
    <property type="match status" value="1"/>
</dbReference>
<reference evidence="5" key="1">
    <citation type="submission" date="2020-10" db="EMBL/GenBank/DDBJ databases">
        <authorList>
            <person name="Gilroy R."/>
        </authorList>
    </citation>
    <scope>NUCLEOTIDE SEQUENCE</scope>
    <source>
        <strain evidence="5">ChiHecec3B27-6122</strain>
    </source>
</reference>
<dbReference type="EC" id="2.7.7.60" evidence="4"/>
<accession>A0A9D1K8I7</accession>
<organism evidence="5 6">
    <name type="scientific">Candidatus Scatomorpha pullistercoris</name>
    <dbReference type="NCBI Taxonomy" id="2840929"/>
    <lineage>
        <taxon>Bacteria</taxon>
        <taxon>Bacillati</taxon>
        <taxon>Bacillota</taxon>
        <taxon>Clostridia</taxon>
        <taxon>Eubacteriales</taxon>
        <taxon>Candidatus Scatomorpha</taxon>
    </lineage>
</organism>
<dbReference type="Pfam" id="PF01128">
    <property type="entry name" value="IspD"/>
    <property type="match status" value="1"/>
</dbReference>
<feature type="site" description="Positions MEP for the nucleophilic attack" evidence="4">
    <location>
        <position position="162"/>
    </location>
</feature>
<dbReference type="GO" id="GO:0050518">
    <property type="term" value="F:2-C-methyl-D-erythritol 4-phosphate cytidylyltransferase activity"/>
    <property type="evidence" value="ECO:0007669"/>
    <property type="project" value="UniProtKB-UniRule"/>
</dbReference>
<evidence type="ECO:0000256" key="2">
    <source>
        <dbReference type="ARBA" id="ARBA00022695"/>
    </source>
</evidence>
<proteinExistence type="inferred from homology"/>
<name>A0A9D1K8I7_9FIRM</name>
<evidence type="ECO:0000313" key="6">
    <source>
        <dbReference type="Proteomes" id="UP000886876"/>
    </source>
</evidence>
<sequence>MTRKKEMKAERPYCAAVIVAAGSGTRMGEDKLMLELGGCTVIERTMLALDGCECVDEIVVVTQSAKIPTIAKLARERGVRKLKCVVEGGADRTASAWRGVCECSGCAEIIAIHDGARPLVTEDIVERAVRAAAERGAAAPAIHVKDTVRQARGGRVLRTLERDELYLMQTPQAFRAELIRTALGDAARLGVSLTDDCAAVMLMDAEVFLVEGSEENLKLTTPADVFAAAAIIDARGGFM</sequence>
<dbReference type="GO" id="GO:0019288">
    <property type="term" value="P:isopentenyl diphosphate biosynthetic process, methylerythritol 4-phosphate pathway"/>
    <property type="evidence" value="ECO:0007669"/>
    <property type="project" value="UniProtKB-UniRule"/>
</dbReference>
<feature type="site" description="Transition state stabilizer" evidence="4">
    <location>
        <position position="26"/>
    </location>
</feature>